<dbReference type="Proteomes" id="UP001150581">
    <property type="component" value="Unassembled WGS sequence"/>
</dbReference>
<gene>
    <name evidence="1" type="ORF">LPJ66_003081</name>
</gene>
<protein>
    <submittedName>
        <fullName evidence="1">Uncharacterized protein</fullName>
    </submittedName>
</protein>
<dbReference type="EMBL" id="JANBPG010000286">
    <property type="protein sequence ID" value="KAJ1897908.1"/>
    <property type="molecule type" value="Genomic_DNA"/>
</dbReference>
<name>A0ACC1ILS1_9FUNG</name>
<sequence>MTQAPGIQRCMLVQWCMSAQLFSEAKFRQEIRRIYRDNEIEMQEIVESINNSLTTYSLELRSIMDQITGERMWALSNTTADSISIAATPYSSNELPILKSLVEEIYTERAGNYALSLHSALKYATEKGPAGFTKTNAEVLISRFCQDGWLSRDNSGYIVLGARAAIELRSFLADGFGDYQRQCALCSESATRGIVCPECSAVVHPYCAERIASSVDGNQLSCPGCHQQMVRPRRFGPGEPGVPHVFEATQADSVNLTQQGRKRVMEDSEDEDDE</sequence>
<reference evidence="1" key="1">
    <citation type="submission" date="2022-07" db="EMBL/GenBank/DDBJ databases">
        <title>Phylogenomic reconstructions and comparative analyses of Kickxellomycotina fungi.</title>
        <authorList>
            <person name="Reynolds N.K."/>
            <person name="Stajich J.E."/>
            <person name="Barry K."/>
            <person name="Grigoriev I.V."/>
            <person name="Crous P."/>
            <person name="Smith M.E."/>
        </authorList>
    </citation>
    <scope>NUCLEOTIDE SEQUENCE</scope>
    <source>
        <strain evidence="1">Benny 63K</strain>
    </source>
</reference>
<accession>A0ACC1ILS1</accession>
<proteinExistence type="predicted"/>
<evidence type="ECO:0000313" key="1">
    <source>
        <dbReference type="EMBL" id="KAJ1897908.1"/>
    </source>
</evidence>
<organism evidence="1 2">
    <name type="scientific">Kickxella alabastrina</name>
    <dbReference type="NCBI Taxonomy" id="61397"/>
    <lineage>
        <taxon>Eukaryota</taxon>
        <taxon>Fungi</taxon>
        <taxon>Fungi incertae sedis</taxon>
        <taxon>Zoopagomycota</taxon>
        <taxon>Kickxellomycotina</taxon>
        <taxon>Kickxellomycetes</taxon>
        <taxon>Kickxellales</taxon>
        <taxon>Kickxellaceae</taxon>
        <taxon>Kickxella</taxon>
    </lineage>
</organism>
<comment type="caution">
    <text evidence="1">The sequence shown here is derived from an EMBL/GenBank/DDBJ whole genome shotgun (WGS) entry which is preliminary data.</text>
</comment>
<keyword evidence="2" id="KW-1185">Reference proteome</keyword>
<evidence type="ECO:0000313" key="2">
    <source>
        <dbReference type="Proteomes" id="UP001150581"/>
    </source>
</evidence>